<proteinExistence type="predicted"/>
<reference evidence="1 2" key="1">
    <citation type="submission" date="2024-11" db="EMBL/GenBank/DDBJ databases">
        <title>A near-complete genome assembly of Cinchona calisaya.</title>
        <authorList>
            <person name="Lian D.C."/>
            <person name="Zhao X.W."/>
            <person name="Wei L."/>
        </authorList>
    </citation>
    <scope>NUCLEOTIDE SEQUENCE [LARGE SCALE GENOMIC DNA]</scope>
    <source>
        <tissue evidence="1">Nenye</tissue>
    </source>
</reference>
<dbReference type="Proteomes" id="UP001630127">
    <property type="component" value="Unassembled WGS sequence"/>
</dbReference>
<comment type="caution">
    <text evidence="1">The sequence shown here is derived from an EMBL/GenBank/DDBJ whole genome shotgun (WGS) entry which is preliminary data.</text>
</comment>
<protein>
    <recommendedName>
        <fullName evidence="3">Protein PHYTOCHROME KINASE SUBSTRATE 3-like</fullName>
    </recommendedName>
</protein>
<dbReference type="AlphaFoldDB" id="A0ABD2Z2X9"/>
<name>A0ABD2Z2X9_9GENT</name>
<keyword evidence="2" id="KW-1185">Reference proteome</keyword>
<dbReference type="EMBL" id="JBJUIK010000011">
    <property type="protein sequence ID" value="KAL3513191.1"/>
    <property type="molecule type" value="Genomic_DNA"/>
</dbReference>
<accession>A0ABD2Z2X9</accession>
<sequence length="468" mass="51402">MDAEDNLANLRVASFSYYLKPGDESFVQKIAVHIDNPLPEILSQETSFPITPRRTKSPIIEPSHNFNFSHSLNSQTNLSNHRVAALFSPHHLNDAQENSMFTVKSPFNQDINTALLNLPRTSPTHFGRINSTNGEIGVFGADKYFNMRLEYGTRTKHENRNEELVGVYGPKPKLRPGTPSISSEATSWNSQVALLQNLPQNVSQTRQRMATGRRIFATFGCSGPCLDKGALYAAENQRGDSRMVYGENVSQLGSKRVDNHFAFPVPNAEAANMLVKKQLDEGKSEDPRKSLEVFGSDRMKRGDIATSLARKLSMLTWDAIPKASNPQSITVGSTTICDDMTSDASSDLFEIENISGTGYPILSTETDDNMSSGCLSPPTQYAPSEASIEWSVVTASAADYSSVISDFDEKNIGISGDFITANAFNKNSRTNTVDKEAQKGRPGGLLGCKSQKAVSVVETVYKTRVERY</sequence>
<evidence type="ECO:0000313" key="2">
    <source>
        <dbReference type="Proteomes" id="UP001630127"/>
    </source>
</evidence>
<organism evidence="1 2">
    <name type="scientific">Cinchona calisaya</name>
    <dbReference type="NCBI Taxonomy" id="153742"/>
    <lineage>
        <taxon>Eukaryota</taxon>
        <taxon>Viridiplantae</taxon>
        <taxon>Streptophyta</taxon>
        <taxon>Embryophyta</taxon>
        <taxon>Tracheophyta</taxon>
        <taxon>Spermatophyta</taxon>
        <taxon>Magnoliopsida</taxon>
        <taxon>eudicotyledons</taxon>
        <taxon>Gunneridae</taxon>
        <taxon>Pentapetalae</taxon>
        <taxon>asterids</taxon>
        <taxon>lamiids</taxon>
        <taxon>Gentianales</taxon>
        <taxon>Rubiaceae</taxon>
        <taxon>Cinchonoideae</taxon>
        <taxon>Cinchoneae</taxon>
        <taxon>Cinchona</taxon>
    </lineage>
</organism>
<gene>
    <name evidence="1" type="ORF">ACH5RR_025908</name>
</gene>
<evidence type="ECO:0008006" key="3">
    <source>
        <dbReference type="Google" id="ProtNLM"/>
    </source>
</evidence>
<dbReference type="PANTHER" id="PTHR33781">
    <property type="entry name" value="PROTEIN PHYTOCHROME KINASE SUBSTRATE 1-RELATED"/>
    <property type="match status" value="1"/>
</dbReference>
<dbReference type="PANTHER" id="PTHR33781:SF3">
    <property type="entry name" value="PROTEIN PHYTOCHROME KINASE SUBSTRATE 3"/>
    <property type="match status" value="1"/>
</dbReference>
<evidence type="ECO:0000313" key="1">
    <source>
        <dbReference type="EMBL" id="KAL3513191.1"/>
    </source>
</evidence>
<dbReference type="InterPro" id="IPR039615">
    <property type="entry name" value="PKS"/>
</dbReference>